<dbReference type="EMBL" id="ML994647">
    <property type="protein sequence ID" value="KAF2182610.1"/>
    <property type="molecule type" value="Genomic_DNA"/>
</dbReference>
<evidence type="ECO:0000313" key="3">
    <source>
        <dbReference type="Proteomes" id="UP000800200"/>
    </source>
</evidence>
<dbReference type="Proteomes" id="UP000800200">
    <property type="component" value="Unassembled WGS sequence"/>
</dbReference>
<organism evidence="2 3">
    <name type="scientific">Zopfia rhizophila CBS 207.26</name>
    <dbReference type="NCBI Taxonomy" id="1314779"/>
    <lineage>
        <taxon>Eukaryota</taxon>
        <taxon>Fungi</taxon>
        <taxon>Dikarya</taxon>
        <taxon>Ascomycota</taxon>
        <taxon>Pezizomycotina</taxon>
        <taxon>Dothideomycetes</taxon>
        <taxon>Dothideomycetes incertae sedis</taxon>
        <taxon>Zopfiaceae</taxon>
        <taxon>Zopfia</taxon>
    </lineage>
</organism>
<protein>
    <submittedName>
        <fullName evidence="2">Uncharacterized protein</fullName>
    </submittedName>
</protein>
<evidence type="ECO:0000256" key="1">
    <source>
        <dbReference type="SAM" id="MobiDB-lite"/>
    </source>
</evidence>
<keyword evidence="3" id="KW-1185">Reference proteome</keyword>
<sequence>MHMLFTFDTSTIFPPPPLRLPMVSLPFRTVHTTRRCQFEGKPVRCSVLWSSPFVFILTRHLTATLWPLKWNLPQSFVSYPRLHPYPPSSTSTSPHHKIWSSLLSSFTPQHQTGWIHGHITMTHLCKAVHPDQRNCITNRDTMTLNTRKPSARAGRNKRLRSRKGEPRLHTASTPSVMGRSHITAQANNRSTVSRGCKILTAPSHQPLRKSRVIVLTRGITPT</sequence>
<proteinExistence type="predicted"/>
<name>A0A6A6DXB9_9PEZI</name>
<dbReference type="AlphaFoldDB" id="A0A6A6DXB9"/>
<accession>A0A6A6DXB9</accession>
<evidence type="ECO:0000313" key="2">
    <source>
        <dbReference type="EMBL" id="KAF2182610.1"/>
    </source>
</evidence>
<reference evidence="2" key="1">
    <citation type="journal article" date="2020" name="Stud. Mycol.">
        <title>101 Dothideomycetes genomes: a test case for predicting lifestyles and emergence of pathogens.</title>
        <authorList>
            <person name="Haridas S."/>
            <person name="Albert R."/>
            <person name="Binder M."/>
            <person name="Bloem J."/>
            <person name="Labutti K."/>
            <person name="Salamov A."/>
            <person name="Andreopoulos B."/>
            <person name="Baker S."/>
            <person name="Barry K."/>
            <person name="Bills G."/>
            <person name="Bluhm B."/>
            <person name="Cannon C."/>
            <person name="Castanera R."/>
            <person name="Culley D."/>
            <person name="Daum C."/>
            <person name="Ezra D."/>
            <person name="Gonzalez J."/>
            <person name="Henrissat B."/>
            <person name="Kuo A."/>
            <person name="Liang C."/>
            <person name="Lipzen A."/>
            <person name="Lutzoni F."/>
            <person name="Magnuson J."/>
            <person name="Mondo S."/>
            <person name="Nolan M."/>
            <person name="Ohm R."/>
            <person name="Pangilinan J."/>
            <person name="Park H.-J."/>
            <person name="Ramirez L."/>
            <person name="Alfaro M."/>
            <person name="Sun H."/>
            <person name="Tritt A."/>
            <person name="Yoshinaga Y."/>
            <person name="Zwiers L.-H."/>
            <person name="Turgeon B."/>
            <person name="Goodwin S."/>
            <person name="Spatafora J."/>
            <person name="Crous P."/>
            <person name="Grigoriev I."/>
        </authorList>
    </citation>
    <scope>NUCLEOTIDE SEQUENCE</scope>
    <source>
        <strain evidence="2">CBS 207.26</strain>
    </source>
</reference>
<feature type="region of interest" description="Disordered" evidence="1">
    <location>
        <begin position="148"/>
        <end position="175"/>
    </location>
</feature>
<gene>
    <name evidence="2" type="ORF">K469DRAFT_226685</name>
</gene>